<keyword evidence="2" id="KW-1185">Reference proteome</keyword>
<dbReference type="Proteomes" id="UP000777482">
    <property type="component" value="Unassembled WGS sequence"/>
</dbReference>
<dbReference type="PANTHER" id="PTHR47381">
    <property type="entry name" value="ALPHA/BETA-HYDROLASES SUPERFAMILY PROTEIN"/>
    <property type="match status" value="1"/>
</dbReference>
<evidence type="ECO:0000313" key="1">
    <source>
        <dbReference type="EMBL" id="KAG0653729.1"/>
    </source>
</evidence>
<protein>
    <recommendedName>
        <fullName evidence="3">Alpha/Beta hydrolase protein</fullName>
    </recommendedName>
</protein>
<comment type="caution">
    <text evidence="1">The sequence shown here is derived from an EMBL/GenBank/DDBJ whole genome shotgun (WGS) entry which is preliminary data.</text>
</comment>
<gene>
    <name evidence="1" type="ORF">C6P46_002237</name>
</gene>
<accession>A0A9P6VU10</accession>
<dbReference type="SUPFAM" id="SSF53474">
    <property type="entry name" value="alpha/beta-Hydrolases"/>
    <property type="match status" value="1"/>
</dbReference>
<organism evidence="1 2">
    <name type="scientific">Rhodotorula mucilaginosa</name>
    <name type="common">Yeast</name>
    <name type="synonym">Rhodotorula rubra</name>
    <dbReference type="NCBI Taxonomy" id="5537"/>
    <lineage>
        <taxon>Eukaryota</taxon>
        <taxon>Fungi</taxon>
        <taxon>Dikarya</taxon>
        <taxon>Basidiomycota</taxon>
        <taxon>Pucciniomycotina</taxon>
        <taxon>Microbotryomycetes</taxon>
        <taxon>Sporidiobolales</taxon>
        <taxon>Sporidiobolaceae</taxon>
        <taxon>Rhodotorula</taxon>
    </lineage>
</organism>
<dbReference type="EMBL" id="PUHQ01000179">
    <property type="protein sequence ID" value="KAG0653729.1"/>
    <property type="molecule type" value="Genomic_DNA"/>
</dbReference>
<dbReference type="OrthoDB" id="2152248at2759"/>
<dbReference type="Gene3D" id="3.40.50.1820">
    <property type="entry name" value="alpha/beta hydrolase"/>
    <property type="match status" value="1"/>
</dbReference>
<name>A0A9P6VU10_RHOMI</name>
<dbReference type="PANTHER" id="PTHR47381:SF3">
    <property type="entry name" value="ALPHA_BETA-HYDROLASES SUPERFAMILY PROTEIN"/>
    <property type="match status" value="1"/>
</dbReference>
<dbReference type="InterPro" id="IPR029058">
    <property type="entry name" value="AB_hydrolase_fold"/>
</dbReference>
<evidence type="ECO:0000313" key="2">
    <source>
        <dbReference type="Proteomes" id="UP000777482"/>
    </source>
</evidence>
<proteinExistence type="predicted"/>
<reference evidence="1 2" key="1">
    <citation type="submission" date="2020-11" db="EMBL/GenBank/DDBJ databases">
        <title>Kefir isolates.</title>
        <authorList>
            <person name="Marcisauskas S."/>
            <person name="Kim Y."/>
            <person name="Blasche S."/>
        </authorList>
    </citation>
    <scope>NUCLEOTIDE SEQUENCE [LARGE SCALE GENOMIC DNA]</scope>
    <source>
        <strain evidence="1 2">KR</strain>
    </source>
</reference>
<sequence>MTSTSSWAGTAPLSTPERLTVGGIPLAVYGLPALSVPASSSSGLAVLFLLHGRGEDSQIGYITQLATKLVESARDKRAHVSPIGAAGAATTKRAKDLLVVTFDQRNHGHRLVDPERNMSWMEAGRRRAKVRQERGMAPHDLDNENHAFDMFAMQTGTARDVSFLIDFLAPSLFRHDERTITDWYCAGISLGGHATWLALAHDPRITLGVPIIGSPSTFELLSHRAKNLPAPAGPLPLSAPFFPRSLLTAFDKLDPASPSLSLDRWEGKQILVLSGEEDQLVNFVHGKSGEFVERLKAKMKELSLGPLSLSHSFFMGMTRFSPFALAPSSGHLCSVEMMDRACDFVWTRGLNVDTRAAGGVKAQSTAGKL</sequence>
<evidence type="ECO:0008006" key="3">
    <source>
        <dbReference type="Google" id="ProtNLM"/>
    </source>
</evidence>
<dbReference type="AlphaFoldDB" id="A0A9P6VU10"/>